<dbReference type="Proteomes" id="UP001243330">
    <property type="component" value="Unassembled WGS sequence"/>
</dbReference>
<comment type="caution">
    <text evidence="1">The sequence shown here is derived from an EMBL/GenBank/DDBJ whole genome shotgun (WGS) entry which is preliminary data.</text>
</comment>
<reference evidence="1" key="1">
    <citation type="submission" date="2023-01" db="EMBL/GenBank/DDBJ databases">
        <title>Colletotrichum chrysophilum M932 genome sequence.</title>
        <authorList>
            <person name="Baroncelli R."/>
        </authorList>
    </citation>
    <scope>NUCLEOTIDE SEQUENCE</scope>
    <source>
        <strain evidence="1">M932</strain>
    </source>
</reference>
<dbReference type="EMBL" id="JAQOWY010000175">
    <property type="protein sequence ID" value="KAK1848308.1"/>
    <property type="molecule type" value="Genomic_DNA"/>
</dbReference>
<keyword evidence="2" id="KW-1185">Reference proteome</keyword>
<organism evidence="1 2">
    <name type="scientific">Colletotrichum chrysophilum</name>
    <dbReference type="NCBI Taxonomy" id="1836956"/>
    <lineage>
        <taxon>Eukaryota</taxon>
        <taxon>Fungi</taxon>
        <taxon>Dikarya</taxon>
        <taxon>Ascomycota</taxon>
        <taxon>Pezizomycotina</taxon>
        <taxon>Sordariomycetes</taxon>
        <taxon>Hypocreomycetidae</taxon>
        <taxon>Glomerellales</taxon>
        <taxon>Glomerellaceae</taxon>
        <taxon>Colletotrichum</taxon>
        <taxon>Colletotrichum gloeosporioides species complex</taxon>
    </lineage>
</organism>
<gene>
    <name evidence="1" type="ORF">CCHR01_09075</name>
</gene>
<dbReference type="AlphaFoldDB" id="A0AAD9AHT7"/>
<name>A0AAD9AHT7_9PEZI</name>
<protein>
    <submittedName>
        <fullName evidence="1">Uncharacterized protein</fullName>
    </submittedName>
</protein>
<sequence>MPGITFFSCNPRVDVWSLSSLLAARRLSFHVHAPQPRRAYVAAAVPPGRCPPTHARSFAENWEACMRGGLDASDIFSVTSLTRASVHCCAIQPSRIGKMRNAAAESPGPALVRHRPPPPDHPRAAVVCAHAPTWVPVGQRLSVPDFSAAGPDFPRSKVN</sequence>
<accession>A0AAD9AHT7</accession>
<evidence type="ECO:0000313" key="1">
    <source>
        <dbReference type="EMBL" id="KAK1848308.1"/>
    </source>
</evidence>
<proteinExistence type="predicted"/>
<evidence type="ECO:0000313" key="2">
    <source>
        <dbReference type="Proteomes" id="UP001243330"/>
    </source>
</evidence>